<evidence type="ECO:0000256" key="14">
    <source>
        <dbReference type="ARBA" id="ARBA00049494"/>
    </source>
</evidence>
<dbReference type="InterPro" id="IPR002606">
    <property type="entry name" value="Riboflavin_kinase_bac"/>
</dbReference>
<comment type="pathway">
    <text evidence="2 15">Cofactor biosynthesis; FAD biosynthesis; FAD from FMN: step 1/1.</text>
</comment>
<keyword evidence="12" id="KW-0511">Multifunctional enzyme</keyword>
<dbReference type="eggNOG" id="COG0196">
    <property type="taxonomic scope" value="Bacteria"/>
</dbReference>
<keyword evidence="8 15" id="KW-0547">Nucleotide-binding</keyword>
<evidence type="ECO:0000256" key="7">
    <source>
        <dbReference type="ARBA" id="ARBA00022695"/>
    </source>
</evidence>
<dbReference type="NCBIfam" id="NF004163">
    <property type="entry name" value="PRK05627.1-6"/>
    <property type="match status" value="1"/>
</dbReference>
<dbReference type="PIRSF" id="PIRSF004491">
    <property type="entry name" value="FAD_Synth"/>
    <property type="match status" value="1"/>
</dbReference>
<dbReference type="Gene3D" id="2.40.30.30">
    <property type="entry name" value="Riboflavin kinase-like"/>
    <property type="match status" value="1"/>
</dbReference>
<dbReference type="SUPFAM" id="SSF82114">
    <property type="entry name" value="Riboflavin kinase-like"/>
    <property type="match status" value="1"/>
</dbReference>
<evidence type="ECO:0000256" key="11">
    <source>
        <dbReference type="ARBA" id="ARBA00022840"/>
    </source>
</evidence>
<evidence type="ECO:0000256" key="4">
    <source>
        <dbReference type="ARBA" id="ARBA00022630"/>
    </source>
</evidence>
<keyword evidence="4 15" id="KW-0285">Flavoprotein</keyword>
<dbReference type="GO" id="GO:0005524">
    <property type="term" value="F:ATP binding"/>
    <property type="evidence" value="ECO:0007669"/>
    <property type="project" value="UniProtKB-UniRule"/>
</dbReference>
<keyword evidence="9 15" id="KW-0418">Kinase</keyword>
<name>A0A1N6FN27_9PROT</name>
<comment type="catalytic activity">
    <reaction evidence="13 15">
        <text>riboflavin + ATP = FMN + ADP + H(+)</text>
        <dbReference type="Rhea" id="RHEA:14357"/>
        <dbReference type="ChEBI" id="CHEBI:15378"/>
        <dbReference type="ChEBI" id="CHEBI:30616"/>
        <dbReference type="ChEBI" id="CHEBI:57986"/>
        <dbReference type="ChEBI" id="CHEBI:58210"/>
        <dbReference type="ChEBI" id="CHEBI:456216"/>
        <dbReference type="EC" id="2.7.1.26"/>
    </reaction>
</comment>
<feature type="domain" description="Riboflavin kinase" evidence="16">
    <location>
        <begin position="181"/>
        <end position="310"/>
    </location>
</feature>
<dbReference type="GO" id="GO:0009231">
    <property type="term" value="P:riboflavin biosynthetic process"/>
    <property type="evidence" value="ECO:0007669"/>
    <property type="project" value="InterPro"/>
</dbReference>
<evidence type="ECO:0000256" key="1">
    <source>
        <dbReference type="ARBA" id="ARBA00002121"/>
    </source>
</evidence>
<evidence type="ECO:0000256" key="6">
    <source>
        <dbReference type="ARBA" id="ARBA00022679"/>
    </source>
</evidence>
<dbReference type="EC" id="2.7.7.2" evidence="15"/>
<dbReference type="STRING" id="44575.SAMN05216419_101919"/>
<dbReference type="EMBL" id="FSRO01000001">
    <property type="protein sequence ID" value="SIN96638.1"/>
    <property type="molecule type" value="Genomic_DNA"/>
</dbReference>
<dbReference type="Pfam" id="PF01687">
    <property type="entry name" value="Flavokinase"/>
    <property type="match status" value="1"/>
</dbReference>
<evidence type="ECO:0000256" key="5">
    <source>
        <dbReference type="ARBA" id="ARBA00022643"/>
    </source>
</evidence>
<keyword evidence="5 15" id="KW-0288">FMN</keyword>
<dbReference type="InterPro" id="IPR023465">
    <property type="entry name" value="Riboflavin_kinase_dom_sf"/>
</dbReference>
<evidence type="ECO:0000313" key="18">
    <source>
        <dbReference type="Proteomes" id="UP000185062"/>
    </source>
</evidence>
<dbReference type="GO" id="GO:0008531">
    <property type="term" value="F:riboflavin kinase activity"/>
    <property type="evidence" value="ECO:0007669"/>
    <property type="project" value="UniProtKB-UniRule"/>
</dbReference>
<keyword evidence="11 15" id="KW-0067">ATP-binding</keyword>
<protein>
    <recommendedName>
        <fullName evidence="15">Riboflavin biosynthesis protein</fullName>
    </recommendedName>
    <domain>
        <recommendedName>
            <fullName evidence="15">Riboflavin kinase</fullName>
            <ecNumber evidence="15">2.7.1.26</ecNumber>
        </recommendedName>
        <alternativeName>
            <fullName evidence="15">Flavokinase</fullName>
        </alternativeName>
    </domain>
    <domain>
        <recommendedName>
            <fullName evidence="15">FMN adenylyltransferase</fullName>
            <ecNumber evidence="15">2.7.7.2</ecNumber>
        </recommendedName>
        <alternativeName>
            <fullName evidence="15">FAD pyrophosphorylase</fullName>
        </alternativeName>
        <alternativeName>
            <fullName evidence="15">FAD synthase</fullName>
        </alternativeName>
    </domain>
</protein>
<evidence type="ECO:0000256" key="3">
    <source>
        <dbReference type="ARBA" id="ARBA00005201"/>
    </source>
</evidence>
<dbReference type="GO" id="GO:0003919">
    <property type="term" value="F:FMN adenylyltransferase activity"/>
    <property type="evidence" value="ECO:0007669"/>
    <property type="project" value="UniProtKB-UniRule"/>
</dbReference>
<comment type="pathway">
    <text evidence="3 15">Cofactor biosynthesis; FMN biosynthesis; FMN from riboflavin (ATP route): step 1/1.</text>
</comment>
<dbReference type="SMART" id="SM00904">
    <property type="entry name" value="Flavokinase"/>
    <property type="match status" value="1"/>
</dbReference>
<evidence type="ECO:0000256" key="12">
    <source>
        <dbReference type="ARBA" id="ARBA00023268"/>
    </source>
</evidence>
<dbReference type="GO" id="GO:0006747">
    <property type="term" value="P:FAD biosynthetic process"/>
    <property type="evidence" value="ECO:0007669"/>
    <property type="project" value="UniProtKB-UniRule"/>
</dbReference>
<accession>A0A1N6FN27</accession>
<dbReference type="InterPro" id="IPR023468">
    <property type="entry name" value="Riboflavin_kinase"/>
</dbReference>
<evidence type="ECO:0000256" key="2">
    <source>
        <dbReference type="ARBA" id="ARBA00004726"/>
    </source>
</evidence>
<organism evidence="17 18">
    <name type="scientific">Nitrosomonas cryotolerans ATCC 49181</name>
    <dbReference type="NCBI Taxonomy" id="1131553"/>
    <lineage>
        <taxon>Bacteria</taxon>
        <taxon>Pseudomonadati</taxon>
        <taxon>Pseudomonadota</taxon>
        <taxon>Betaproteobacteria</taxon>
        <taxon>Nitrosomonadales</taxon>
        <taxon>Nitrosomonadaceae</taxon>
        <taxon>Nitrosomonas</taxon>
    </lineage>
</organism>
<dbReference type="InterPro" id="IPR015865">
    <property type="entry name" value="Riboflavin_kinase_bac/euk"/>
</dbReference>
<dbReference type="UniPathway" id="UPA00277">
    <property type="reaction ID" value="UER00407"/>
</dbReference>
<dbReference type="AlphaFoldDB" id="A0A1N6FN27"/>
<evidence type="ECO:0000256" key="9">
    <source>
        <dbReference type="ARBA" id="ARBA00022777"/>
    </source>
</evidence>
<comment type="similarity">
    <text evidence="15">Belongs to the ribF family.</text>
</comment>
<sequence length="318" mass="36049">MQVWRSTSAHAKTPVALTIGNFDGVHLGHQAMLARLKDAAKRLELTACVMTFEPHPREFFAPDQAPTRLTSLREKLELLAQSKVDRVQVYRFNYDFAKICAEEFIIRILKRELSVRWLLVGDDFRFGARRAGNFSMLQAYSSQYEFEVEEMPGFIIDNQRVSSTRIRQALAADNLRLAKHLLGRPYSISGRVVDGDKLGKKLGFPTANIQLKHNRPPLSGIFVVEVHGAIKSSLPTIIPGVASLGVRPTTHDNGKPILEIHLLDFSQNIYGHHLRVDFLHKLRDEEKYPNLAELSKQIAKDIESARNYFLTAYSLKMA</sequence>
<dbReference type="NCBIfam" id="NF004160">
    <property type="entry name" value="PRK05627.1-3"/>
    <property type="match status" value="1"/>
</dbReference>
<dbReference type="GO" id="GO:0009398">
    <property type="term" value="P:FMN biosynthetic process"/>
    <property type="evidence" value="ECO:0007669"/>
    <property type="project" value="UniProtKB-UniRule"/>
</dbReference>
<dbReference type="CDD" id="cd02064">
    <property type="entry name" value="FAD_synthetase_N"/>
    <property type="match status" value="1"/>
</dbReference>
<keyword evidence="18" id="KW-1185">Reference proteome</keyword>
<dbReference type="NCBIfam" id="NF004162">
    <property type="entry name" value="PRK05627.1-5"/>
    <property type="match status" value="1"/>
</dbReference>
<dbReference type="InterPro" id="IPR014729">
    <property type="entry name" value="Rossmann-like_a/b/a_fold"/>
</dbReference>
<keyword evidence="7 15" id="KW-0548">Nucleotidyltransferase</keyword>
<proteinExistence type="inferred from homology"/>
<dbReference type="NCBIfam" id="TIGR00083">
    <property type="entry name" value="ribF"/>
    <property type="match status" value="1"/>
</dbReference>
<evidence type="ECO:0000256" key="10">
    <source>
        <dbReference type="ARBA" id="ARBA00022827"/>
    </source>
</evidence>
<evidence type="ECO:0000259" key="16">
    <source>
        <dbReference type="SMART" id="SM00904"/>
    </source>
</evidence>
<evidence type="ECO:0000313" key="17">
    <source>
        <dbReference type="EMBL" id="SIN96638.1"/>
    </source>
</evidence>
<dbReference type="FunFam" id="3.40.50.620:FF:000021">
    <property type="entry name" value="Riboflavin biosynthesis protein"/>
    <property type="match status" value="1"/>
</dbReference>
<reference evidence="17 18" key="1">
    <citation type="submission" date="2016-12" db="EMBL/GenBank/DDBJ databases">
        <authorList>
            <person name="Song W.-J."/>
            <person name="Kurnit D.M."/>
        </authorList>
    </citation>
    <scope>NUCLEOTIDE SEQUENCE [LARGE SCALE GENOMIC DNA]</scope>
    <source>
        <strain evidence="17 18">ATCC 49181</strain>
    </source>
</reference>
<dbReference type="NCBIfam" id="NF004159">
    <property type="entry name" value="PRK05627.1-2"/>
    <property type="match status" value="1"/>
</dbReference>
<comment type="function">
    <text evidence="1">Catalyzes the phosphorylation of riboflavin to FMN followed by the adenylation of FMN to FAD.</text>
</comment>
<dbReference type="UniPathway" id="UPA00276">
    <property type="reaction ID" value="UER00406"/>
</dbReference>
<dbReference type="RefSeq" id="WP_028461626.1">
    <property type="nucleotide sequence ID" value="NZ_FSRO01000001.1"/>
</dbReference>
<dbReference type="SUPFAM" id="SSF52374">
    <property type="entry name" value="Nucleotidylyl transferase"/>
    <property type="match status" value="1"/>
</dbReference>
<dbReference type="Pfam" id="PF06574">
    <property type="entry name" value="FAD_syn"/>
    <property type="match status" value="1"/>
</dbReference>
<evidence type="ECO:0000256" key="8">
    <source>
        <dbReference type="ARBA" id="ARBA00022741"/>
    </source>
</evidence>
<dbReference type="Gene3D" id="3.40.50.620">
    <property type="entry name" value="HUPs"/>
    <property type="match status" value="1"/>
</dbReference>
<keyword evidence="6 15" id="KW-0808">Transferase</keyword>
<evidence type="ECO:0000256" key="13">
    <source>
        <dbReference type="ARBA" id="ARBA00047880"/>
    </source>
</evidence>
<keyword evidence="10 15" id="KW-0274">FAD</keyword>
<dbReference type="EC" id="2.7.1.26" evidence="15"/>
<dbReference type="PANTHER" id="PTHR22749">
    <property type="entry name" value="RIBOFLAVIN KINASE/FMN ADENYLYLTRANSFERASE"/>
    <property type="match status" value="1"/>
</dbReference>
<dbReference type="PANTHER" id="PTHR22749:SF6">
    <property type="entry name" value="RIBOFLAVIN KINASE"/>
    <property type="match status" value="1"/>
</dbReference>
<dbReference type="Proteomes" id="UP000185062">
    <property type="component" value="Unassembled WGS sequence"/>
</dbReference>
<comment type="catalytic activity">
    <reaction evidence="14 15">
        <text>FMN + ATP + H(+) = FAD + diphosphate</text>
        <dbReference type="Rhea" id="RHEA:17237"/>
        <dbReference type="ChEBI" id="CHEBI:15378"/>
        <dbReference type="ChEBI" id="CHEBI:30616"/>
        <dbReference type="ChEBI" id="CHEBI:33019"/>
        <dbReference type="ChEBI" id="CHEBI:57692"/>
        <dbReference type="ChEBI" id="CHEBI:58210"/>
        <dbReference type="EC" id="2.7.7.2"/>
    </reaction>
</comment>
<evidence type="ECO:0000256" key="15">
    <source>
        <dbReference type="PIRNR" id="PIRNR004491"/>
    </source>
</evidence>
<gene>
    <name evidence="17" type="ORF">SAMN02743940_0321</name>
</gene>
<dbReference type="InterPro" id="IPR015864">
    <property type="entry name" value="FAD_synthase"/>
</dbReference>